<protein>
    <submittedName>
        <fullName evidence="9">C2-C2_1 domain-containing protein</fullName>
    </submittedName>
</protein>
<dbReference type="Gene3D" id="2.60.40.150">
    <property type="entry name" value="C2 domain"/>
    <property type="match status" value="1"/>
</dbReference>
<dbReference type="WBParaSite" id="TCNE_0000380401-mRNA-1">
    <property type="protein sequence ID" value="TCNE_0000380401-mRNA-1"/>
    <property type="gene ID" value="TCNE_0000380401"/>
</dbReference>
<dbReference type="InterPro" id="IPR035892">
    <property type="entry name" value="C2_domain_sf"/>
</dbReference>
<evidence type="ECO:0000313" key="9">
    <source>
        <dbReference type="WBParaSite" id="TCNE_0000380401-mRNA-1"/>
    </source>
</evidence>
<evidence type="ECO:0000256" key="5">
    <source>
        <dbReference type="ARBA" id="ARBA00023273"/>
    </source>
</evidence>
<dbReference type="Proteomes" id="UP000050794">
    <property type="component" value="Unassembled WGS sequence"/>
</dbReference>
<dbReference type="InterPro" id="IPR021656">
    <property type="entry name" value="C2-C2_1"/>
</dbReference>
<evidence type="ECO:0000256" key="1">
    <source>
        <dbReference type="ARBA" id="ARBA00004138"/>
    </source>
</evidence>
<proteinExistence type="inferred from homology"/>
<dbReference type="AlphaFoldDB" id="A0A183U5N4"/>
<organism evidence="8 9">
    <name type="scientific">Toxocara canis</name>
    <name type="common">Canine roundworm</name>
    <dbReference type="NCBI Taxonomy" id="6265"/>
    <lineage>
        <taxon>Eukaryota</taxon>
        <taxon>Metazoa</taxon>
        <taxon>Ecdysozoa</taxon>
        <taxon>Nematoda</taxon>
        <taxon>Chromadorea</taxon>
        <taxon>Rhabditida</taxon>
        <taxon>Spirurina</taxon>
        <taxon>Ascaridomorpha</taxon>
        <taxon>Ascaridoidea</taxon>
        <taxon>Toxocaridae</taxon>
        <taxon>Toxocara</taxon>
    </lineage>
</organism>
<dbReference type="GO" id="GO:1905515">
    <property type="term" value="P:non-motile cilium assembly"/>
    <property type="evidence" value="ECO:0007669"/>
    <property type="project" value="TreeGrafter"/>
</dbReference>
<name>A0A183U5N4_TOXCA</name>
<sequence>LQIKLLNENCAYYKAEYERKLAELTDELNRRARTVQLLENQIKSIAYGDQQFIHKTLSTPTTEMATNEMVLHLTKVTLSESALQQLGSIQPMIFFAIEFFDFELQTTPMIKGPE</sequence>
<keyword evidence="3 6" id="KW-0175">Coiled coil</keyword>
<dbReference type="InterPro" id="IPR031139">
    <property type="entry name" value="RPGRIP1_fam"/>
</dbReference>
<evidence type="ECO:0000259" key="7">
    <source>
        <dbReference type="Pfam" id="PF11618"/>
    </source>
</evidence>
<evidence type="ECO:0000256" key="2">
    <source>
        <dbReference type="ARBA" id="ARBA00006042"/>
    </source>
</evidence>
<dbReference type="Pfam" id="PF11618">
    <property type="entry name" value="C2-C2_1"/>
    <property type="match status" value="1"/>
</dbReference>
<dbReference type="GO" id="GO:0005856">
    <property type="term" value="C:cytoskeleton"/>
    <property type="evidence" value="ECO:0007669"/>
    <property type="project" value="UniProtKB-ARBA"/>
</dbReference>
<evidence type="ECO:0000313" key="8">
    <source>
        <dbReference type="Proteomes" id="UP000050794"/>
    </source>
</evidence>
<keyword evidence="4" id="KW-0969">Cilium</keyword>
<accession>A0A183U5N4</accession>
<keyword evidence="5" id="KW-0966">Cell projection</keyword>
<comment type="subcellular location">
    <subcellularLocation>
        <location evidence="1">Cell projection</location>
        <location evidence="1">Cilium</location>
    </subcellularLocation>
</comment>
<dbReference type="PANTHER" id="PTHR14240">
    <property type="entry name" value="RETINITIS PIGMENTOSA GTPASE REGULATOR-INTERACTING PROTEIN"/>
    <property type="match status" value="1"/>
</dbReference>
<dbReference type="SUPFAM" id="SSF49562">
    <property type="entry name" value="C2 domain (Calcium/lipid-binding domain, CaLB)"/>
    <property type="match status" value="1"/>
</dbReference>
<evidence type="ECO:0000256" key="4">
    <source>
        <dbReference type="ARBA" id="ARBA00023069"/>
    </source>
</evidence>
<feature type="coiled-coil region" evidence="6">
    <location>
        <begin position="14"/>
        <end position="41"/>
    </location>
</feature>
<evidence type="ECO:0000256" key="3">
    <source>
        <dbReference type="ARBA" id="ARBA00023054"/>
    </source>
</evidence>
<dbReference type="GO" id="GO:0035869">
    <property type="term" value="C:ciliary transition zone"/>
    <property type="evidence" value="ECO:0007669"/>
    <property type="project" value="TreeGrafter"/>
</dbReference>
<reference evidence="9" key="1">
    <citation type="submission" date="2016-06" db="UniProtKB">
        <authorList>
            <consortium name="WormBaseParasite"/>
        </authorList>
    </citation>
    <scope>IDENTIFICATION</scope>
</reference>
<feature type="domain" description="RPGR-interacting protein 1 first C2" evidence="7">
    <location>
        <begin position="67"/>
        <end position="112"/>
    </location>
</feature>
<keyword evidence="8" id="KW-1185">Reference proteome</keyword>
<comment type="similarity">
    <text evidence="2">Belongs to the RPGRIP1 family.</text>
</comment>
<evidence type="ECO:0000256" key="6">
    <source>
        <dbReference type="SAM" id="Coils"/>
    </source>
</evidence>
<dbReference type="PANTHER" id="PTHR14240:SF1">
    <property type="entry name" value="PROTEIN FANTOM-RELATED"/>
    <property type="match status" value="1"/>
</dbReference>